<sequence length="898" mass="94891">MPPNSLGADTDVYLNKETGYLYQKKAGSWAFLLPTKGADGKSAYQIWLDQGNVGTAAQFLATLNGEDGDDGERGDQWLRVTAKPADTVGQNDDYAFESITSKTYRIWHKVNGTWQLLVDLSTEATPVVTNPTPTPTNAAPVATFLSPSSGATVQKDVALQLTAQATDDVAVTKVEFYTGAGTLIGEGAKNGTSYSIPYTPTVAGQLQLQARAYDAAGLIGTATITITVQAASVPLSVEVSSEPPSSSVAGKAVNFGYTASGGKAPYQHAVKVTRESDQQVSTIGSASTPTYNTVWTPVTPGTYLLTDTVTDDAGAQKISAVRSITITSAPVDVPQTSLVLSSTYFTQNSYDQDNSAVAPNLRRRSALATSVPFNISGATAVKITQVVRQNDSSTQASTGYATVNGAQKTYFDNGGALVKVHTVPMPDLGTHVLRLFEGSAQRPYEEGDVLTGGSFTFLELVGSNASFTPAANVATASAVYVDGDSISVSAGAPRVDRGWLPRLREMMNCDIIAGGYGWRGLTKSLGTSELRQANLQLIKKAFEGRTGRRIYVIDLGTNDAGIGYGTAAQTAAAASDMAQLVYGWDSSVEVWIKTPIFRPDKNLADYTSALLNLKNTLPWLRTIDASSWLTQADLSSDLLHPSEAGAGIMASRYFAALNSQANDVAANYTQRVALNPTVQSAEVDGSYIIMRDSQDYNFQDFTLIVRLTLKSLHQYQQLAAKAIVNGVNGEGAFGLFTQDNGRISGGPFGAGSSLLVSDTSLGVGTSFMAAIVSTRSETRLHINGEVKRGAPVSVVGSIQDGITFGAVRKINAASATGNALNGFFERASYFNTGLDEATIASIFAANGVLTQAQYEADNCLLETEFKIKPGGTVMYNKADPERNLDLVLRAGDTANAPA</sequence>
<dbReference type="Gene3D" id="3.40.50.1110">
    <property type="entry name" value="SGNH hydrolase"/>
    <property type="match status" value="1"/>
</dbReference>
<proteinExistence type="predicted"/>
<dbReference type="GO" id="GO:0016788">
    <property type="term" value="F:hydrolase activity, acting on ester bonds"/>
    <property type="evidence" value="ECO:0007669"/>
    <property type="project" value="UniProtKB-ARBA"/>
</dbReference>
<dbReference type="EMBL" id="SRLA01000002">
    <property type="protein sequence ID" value="TGE08262.1"/>
    <property type="molecule type" value="Genomic_DNA"/>
</dbReference>
<dbReference type="InterPro" id="IPR013320">
    <property type="entry name" value="ConA-like_dom_sf"/>
</dbReference>
<dbReference type="OrthoDB" id="892792at2"/>
<dbReference type="Proteomes" id="UP000298337">
    <property type="component" value="Unassembled WGS sequence"/>
</dbReference>
<reference evidence="1 2" key="1">
    <citation type="submission" date="2019-04" db="EMBL/GenBank/DDBJ databases">
        <authorList>
            <person name="Feng G."/>
            <person name="Zhang J."/>
            <person name="Zhu H."/>
        </authorList>
    </citation>
    <scope>NUCLEOTIDE SEQUENCE [LARGE SCALE GENOMIC DNA]</scope>
    <source>
        <strain evidence="1 2">92R-1</strain>
    </source>
</reference>
<comment type="caution">
    <text evidence="1">The sequence shown here is derived from an EMBL/GenBank/DDBJ whole genome shotgun (WGS) entry which is preliminary data.</text>
</comment>
<organism evidence="1 2">
    <name type="scientific">Hymenobacter fodinae</name>
    <dbReference type="NCBI Taxonomy" id="2510796"/>
    <lineage>
        <taxon>Bacteria</taxon>
        <taxon>Pseudomonadati</taxon>
        <taxon>Bacteroidota</taxon>
        <taxon>Cytophagia</taxon>
        <taxon>Cytophagales</taxon>
        <taxon>Hymenobacteraceae</taxon>
        <taxon>Hymenobacter</taxon>
    </lineage>
</organism>
<dbReference type="Gene3D" id="2.60.40.10">
    <property type="entry name" value="Immunoglobulins"/>
    <property type="match status" value="2"/>
</dbReference>
<name>A0A4Z0P7A9_9BACT</name>
<keyword evidence="2" id="KW-1185">Reference proteome</keyword>
<dbReference type="Pfam" id="PF17957">
    <property type="entry name" value="Big_7"/>
    <property type="match status" value="1"/>
</dbReference>
<keyword evidence="1" id="KW-0378">Hydrolase</keyword>
<dbReference type="GO" id="GO:0005975">
    <property type="term" value="P:carbohydrate metabolic process"/>
    <property type="evidence" value="ECO:0007669"/>
    <property type="project" value="UniProtKB-ARBA"/>
</dbReference>
<evidence type="ECO:0000313" key="1">
    <source>
        <dbReference type="EMBL" id="TGE08262.1"/>
    </source>
</evidence>
<dbReference type="SUPFAM" id="SSF49899">
    <property type="entry name" value="Concanavalin A-like lectins/glucanases"/>
    <property type="match status" value="1"/>
</dbReference>
<dbReference type="InterPro" id="IPR036514">
    <property type="entry name" value="SGNH_hydro_sf"/>
</dbReference>
<dbReference type="AlphaFoldDB" id="A0A4Z0P7A9"/>
<gene>
    <name evidence="1" type="ORF">EU556_11105</name>
</gene>
<dbReference type="GO" id="GO:0004553">
    <property type="term" value="F:hydrolase activity, hydrolyzing O-glycosyl compounds"/>
    <property type="evidence" value="ECO:0007669"/>
    <property type="project" value="UniProtKB-ARBA"/>
</dbReference>
<dbReference type="SUPFAM" id="SSF52266">
    <property type="entry name" value="SGNH hydrolase"/>
    <property type="match status" value="1"/>
</dbReference>
<dbReference type="RefSeq" id="WP_135434123.1">
    <property type="nucleotide sequence ID" value="NZ_SRLA01000002.1"/>
</dbReference>
<dbReference type="InterPro" id="IPR013783">
    <property type="entry name" value="Ig-like_fold"/>
</dbReference>
<protein>
    <submittedName>
        <fullName evidence="1">SGNH/GDSL hydrolase family protein</fullName>
    </submittedName>
</protein>
<evidence type="ECO:0000313" key="2">
    <source>
        <dbReference type="Proteomes" id="UP000298337"/>
    </source>
</evidence>
<accession>A0A4Z0P7A9</accession>